<keyword evidence="2" id="KW-1185">Reference proteome</keyword>
<organism evidence="1 2">
    <name type="scientific">Dichomitus squalens</name>
    <dbReference type="NCBI Taxonomy" id="114155"/>
    <lineage>
        <taxon>Eukaryota</taxon>
        <taxon>Fungi</taxon>
        <taxon>Dikarya</taxon>
        <taxon>Basidiomycota</taxon>
        <taxon>Agaricomycotina</taxon>
        <taxon>Agaricomycetes</taxon>
        <taxon>Polyporales</taxon>
        <taxon>Polyporaceae</taxon>
        <taxon>Dichomitus</taxon>
    </lineage>
</organism>
<reference evidence="1 2" key="1">
    <citation type="submission" date="2019-01" db="EMBL/GenBank/DDBJ databases">
        <title>Draft genome sequences of three monokaryotic isolates of the white-rot basidiomycete fungus Dichomitus squalens.</title>
        <authorList>
            <consortium name="DOE Joint Genome Institute"/>
            <person name="Lopez S.C."/>
            <person name="Andreopoulos B."/>
            <person name="Pangilinan J."/>
            <person name="Lipzen A."/>
            <person name="Riley R."/>
            <person name="Ahrendt S."/>
            <person name="Ng V."/>
            <person name="Barry K."/>
            <person name="Daum C."/>
            <person name="Grigoriev I.V."/>
            <person name="Hilden K.S."/>
            <person name="Makela M.R."/>
            <person name="de Vries R.P."/>
        </authorList>
    </citation>
    <scope>NUCLEOTIDE SEQUENCE [LARGE SCALE GENOMIC DNA]</scope>
    <source>
        <strain evidence="1 2">CBS 464.89</strain>
    </source>
</reference>
<protein>
    <submittedName>
        <fullName evidence="1">Uncharacterized protein</fullName>
    </submittedName>
</protein>
<dbReference type="AlphaFoldDB" id="A0A4V2K6E0"/>
<evidence type="ECO:0000313" key="1">
    <source>
        <dbReference type="EMBL" id="TBU51893.1"/>
    </source>
</evidence>
<feature type="non-terminal residue" evidence="1">
    <location>
        <position position="1"/>
    </location>
</feature>
<name>A0A4V2K6E0_9APHY</name>
<dbReference type="Proteomes" id="UP000292082">
    <property type="component" value="Unassembled WGS sequence"/>
</dbReference>
<proteinExistence type="predicted"/>
<dbReference type="EMBL" id="ML145278">
    <property type="protein sequence ID" value="TBU51893.1"/>
    <property type="molecule type" value="Genomic_DNA"/>
</dbReference>
<evidence type="ECO:0000313" key="2">
    <source>
        <dbReference type="Proteomes" id="UP000292082"/>
    </source>
</evidence>
<sequence>LELQQMVAVTISKNMYLQSIGPRAMAALHAQQLCMNSSADTIKYKIRKLINFHVNLDLWSSIIRALAEHPSIEIFILVKLNQFTALRDGPSHINKNKHAKINHLIRKEEEEKTAQEAYF</sequence>
<gene>
    <name evidence="1" type="ORF">BD310DRAFT_833367</name>
</gene>
<accession>A0A4V2K6E0</accession>